<evidence type="ECO:0000256" key="1">
    <source>
        <dbReference type="ARBA" id="ARBA00022801"/>
    </source>
</evidence>
<dbReference type="InterPro" id="IPR050272">
    <property type="entry name" value="Isochorismatase-like_hydrls"/>
</dbReference>
<protein>
    <submittedName>
        <fullName evidence="3">Isochorismatase family protein</fullName>
    </submittedName>
</protein>
<organism evidence="3 4">
    <name type="scientific">Naasia lichenicola</name>
    <dbReference type="NCBI Taxonomy" id="2565933"/>
    <lineage>
        <taxon>Bacteria</taxon>
        <taxon>Bacillati</taxon>
        <taxon>Actinomycetota</taxon>
        <taxon>Actinomycetes</taxon>
        <taxon>Micrococcales</taxon>
        <taxon>Microbacteriaceae</taxon>
        <taxon>Naasia</taxon>
    </lineage>
</organism>
<evidence type="ECO:0000313" key="3">
    <source>
        <dbReference type="EMBL" id="THG33307.1"/>
    </source>
</evidence>
<dbReference type="PANTHER" id="PTHR43540:SF1">
    <property type="entry name" value="ISOCHORISMATASE HYDROLASE"/>
    <property type="match status" value="1"/>
</dbReference>
<dbReference type="SUPFAM" id="SSF52499">
    <property type="entry name" value="Isochorismatase-like hydrolases"/>
    <property type="match status" value="1"/>
</dbReference>
<reference evidence="3 4" key="1">
    <citation type="submission" date="2019-04" db="EMBL/GenBank/DDBJ databases">
        <authorList>
            <person name="Jiang L."/>
        </authorList>
    </citation>
    <scope>NUCLEOTIDE SEQUENCE [LARGE SCALE GENOMIC DNA]</scope>
    <source>
        <strain evidence="3 4">YIM 131853</strain>
    </source>
</reference>
<dbReference type="AlphaFoldDB" id="A0A4V3WTU5"/>
<dbReference type="Proteomes" id="UP000309133">
    <property type="component" value="Unassembled WGS sequence"/>
</dbReference>
<dbReference type="InterPro" id="IPR036380">
    <property type="entry name" value="Isochorismatase-like_sf"/>
</dbReference>
<comment type="caution">
    <text evidence="3">The sequence shown here is derived from an EMBL/GenBank/DDBJ whole genome shotgun (WGS) entry which is preliminary data.</text>
</comment>
<dbReference type="OrthoDB" id="4832958at2"/>
<dbReference type="EMBL" id="SSSM01000001">
    <property type="protein sequence ID" value="THG33307.1"/>
    <property type="molecule type" value="Genomic_DNA"/>
</dbReference>
<feature type="domain" description="Isochorismatase-like" evidence="2">
    <location>
        <begin position="37"/>
        <end position="218"/>
    </location>
</feature>
<dbReference type="InterPro" id="IPR000868">
    <property type="entry name" value="Isochorismatase-like_dom"/>
</dbReference>
<sequence>MTTPKPWLDLIPSDDVSSFQRGFDGASRPITAGSKPALVIVDMTLAFVDSAYPTGHSETGWPAVDANAELLAAARARDIPVFFTKAYADPAHEVHPLERGRWKTQGAPAAPSELPPGDVIVDALTPIAGEIVINKGSKPSGFFGTPLASYLVQAGVDTVIVTGMTTSGCVRATVLDAFMNNFHVIIPFEASADRSQISHKVNLFDMHMKYADVISVEETVEYLDSVTAAAAVPA</sequence>
<dbReference type="RefSeq" id="WP_136426089.1">
    <property type="nucleotide sequence ID" value="NZ_SSSM01000001.1"/>
</dbReference>
<evidence type="ECO:0000313" key="4">
    <source>
        <dbReference type="Proteomes" id="UP000309133"/>
    </source>
</evidence>
<keyword evidence="1" id="KW-0378">Hydrolase</keyword>
<proteinExistence type="predicted"/>
<accession>A0A4V3WTU5</accession>
<keyword evidence="4" id="KW-1185">Reference proteome</keyword>
<dbReference type="Gene3D" id="3.40.50.850">
    <property type="entry name" value="Isochorismatase-like"/>
    <property type="match status" value="1"/>
</dbReference>
<evidence type="ECO:0000259" key="2">
    <source>
        <dbReference type="Pfam" id="PF00857"/>
    </source>
</evidence>
<dbReference type="PANTHER" id="PTHR43540">
    <property type="entry name" value="PEROXYUREIDOACRYLATE/UREIDOACRYLATE AMIDOHYDROLASE-RELATED"/>
    <property type="match status" value="1"/>
</dbReference>
<dbReference type="GO" id="GO:0016787">
    <property type="term" value="F:hydrolase activity"/>
    <property type="evidence" value="ECO:0007669"/>
    <property type="project" value="UniProtKB-KW"/>
</dbReference>
<dbReference type="Pfam" id="PF00857">
    <property type="entry name" value="Isochorismatase"/>
    <property type="match status" value="1"/>
</dbReference>
<name>A0A4V3WTU5_9MICO</name>
<gene>
    <name evidence="3" type="ORF">E6C64_02845</name>
</gene>